<evidence type="ECO:0000259" key="7">
    <source>
        <dbReference type="Pfam" id="PF23727"/>
    </source>
</evidence>
<feature type="domain" description="FAM234A/B beta-propeller" evidence="7">
    <location>
        <begin position="185"/>
        <end position="303"/>
    </location>
</feature>
<evidence type="ECO:0000256" key="6">
    <source>
        <dbReference type="SAM" id="Phobius"/>
    </source>
</evidence>
<accession>A0A194QSH0</accession>
<evidence type="ECO:0000313" key="9">
    <source>
        <dbReference type="Proteomes" id="UP000053240"/>
    </source>
</evidence>
<keyword evidence="4 6" id="KW-0472">Membrane</keyword>
<dbReference type="GO" id="GO:0016020">
    <property type="term" value="C:membrane"/>
    <property type="evidence" value="ECO:0007669"/>
    <property type="project" value="UniProtKB-SubCell"/>
</dbReference>
<proteinExistence type="predicted"/>
<evidence type="ECO:0000313" key="8">
    <source>
        <dbReference type="EMBL" id="KPJ08264.1"/>
    </source>
</evidence>
<name>A0A194QSH0_PAPMA</name>
<dbReference type="FunCoup" id="A0A194QSH0">
    <property type="interactions" value="21"/>
</dbReference>
<evidence type="ECO:0000256" key="4">
    <source>
        <dbReference type="ARBA" id="ARBA00023136"/>
    </source>
</evidence>
<feature type="region of interest" description="Disordered" evidence="5">
    <location>
        <begin position="1"/>
        <end position="30"/>
    </location>
</feature>
<dbReference type="PANTHER" id="PTHR21419:SF29">
    <property type="entry name" value="LD24894P"/>
    <property type="match status" value="1"/>
</dbReference>
<keyword evidence="9" id="KW-1185">Reference proteome</keyword>
<dbReference type="SUPFAM" id="SSF69318">
    <property type="entry name" value="Integrin alpha N-terminal domain"/>
    <property type="match status" value="1"/>
</dbReference>
<dbReference type="InterPro" id="IPR028994">
    <property type="entry name" value="Integrin_alpha_N"/>
</dbReference>
<dbReference type="Proteomes" id="UP000053240">
    <property type="component" value="Unassembled WGS sequence"/>
</dbReference>
<organism evidence="8 9">
    <name type="scientific">Papilio machaon</name>
    <name type="common">Old World swallowtail butterfly</name>
    <dbReference type="NCBI Taxonomy" id="76193"/>
    <lineage>
        <taxon>Eukaryota</taxon>
        <taxon>Metazoa</taxon>
        <taxon>Ecdysozoa</taxon>
        <taxon>Arthropoda</taxon>
        <taxon>Hexapoda</taxon>
        <taxon>Insecta</taxon>
        <taxon>Pterygota</taxon>
        <taxon>Neoptera</taxon>
        <taxon>Endopterygota</taxon>
        <taxon>Lepidoptera</taxon>
        <taxon>Glossata</taxon>
        <taxon>Ditrysia</taxon>
        <taxon>Papilionoidea</taxon>
        <taxon>Papilionidae</taxon>
        <taxon>Papilioninae</taxon>
        <taxon>Papilio</taxon>
    </lineage>
</organism>
<dbReference type="STRING" id="76193.A0A194QSH0"/>
<keyword evidence="3 6" id="KW-1133">Transmembrane helix</keyword>
<sequence length="539" mass="59786">MSANANGANYAPLKQTLSDTESEDDQKGENAVRIRATDSCNNLEYNSGLQSSKNYSNSDMDDLNTNANTLESTMDNVSFLQSDASNKMSLPRRCAFVASIFMCIFTVVFFLWGIPCSNVGNCPNNQWRDKSAGWELPYYDLELSGAIQVVNGAVPKTKNLIFIYRGNHMKHEGFNNNDNVNGVLLIVGNTGEVGWFTREKRIPTQINCNLIDVNKDRQKDCLVAGTEGLLATLNALSGTHYWHVNKNGNISTDIAAIDFPIIVNDTDSDGVLDLLTIGTVYPNTNHNELLLISGANGNIIGGPLIIPECTSVKLLPEATYITYLCKNGPAEAVRQILYPHLLKKLSANHGSDVPIPKKANLSLKKNIGNTRNVFSNGPGKLIVENEGECPNSCRVNLTLVLEQNGTNNVTWEYTANHVFAMTPTHDISERIVLVSFDKKQIHNVNVSQTDIIQICVRESMNNLPIPLCQPDLEYQEQSLKIADLDGDRSNEIISYYSTFIAPESYTPKNSNPYDNWELTSVVRVIRLESELPKLFMTEH</sequence>
<dbReference type="InParanoid" id="A0A194QSH0"/>
<gene>
    <name evidence="8" type="ORF">RR48_13003</name>
</gene>
<dbReference type="InterPro" id="IPR045232">
    <property type="entry name" value="FAM234"/>
</dbReference>
<dbReference type="Pfam" id="PF23727">
    <property type="entry name" value="Beta-prop_FAM234A_B"/>
    <property type="match status" value="1"/>
</dbReference>
<evidence type="ECO:0000256" key="5">
    <source>
        <dbReference type="SAM" id="MobiDB-lite"/>
    </source>
</evidence>
<reference evidence="8 9" key="1">
    <citation type="journal article" date="2015" name="Nat. Commun.">
        <title>Outbred genome sequencing and CRISPR/Cas9 gene editing in butterflies.</title>
        <authorList>
            <person name="Li X."/>
            <person name="Fan D."/>
            <person name="Zhang W."/>
            <person name="Liu G."/>
            <person name="Zhang L."/>
            <person name="Zhao L."/>
            <person name="Fang X."/>
            <person name="Chen L."/>
            <person name="Dong Y."/>
            <person name="Chen Y."/>
            <person name="Ding Y."/>
            <person name="Zhao R."/>
            <person name="Feng M."/>
            <person name="Zhu Y."/>
            <person name="Feng Y."/>
            <person name="Jiang X."/>
            <person name="Zhu D."/>
            <person name="Xiang H."/>
            <person name="Feng X."/>
            <person name="Li S."/>
            <person name="Wang J."/>
            <person name="Zhang G."/>
            <person name="Kronforst M.R."/>
            <person name="Wang W."/>
        </authorList>
    </citation>
    <scope>NUCLEOTIDE SEQUENCE [LARGE SCALE GENOMIC DNA]</scope>
    <source>
        <strain evidence="8">Ya'a_city_454_Pm</strain>
        <tissue evidence="8">Whole body</tissue>
    </source>
</reference>
<dbReference type="EMBL" id="KQ461155">
    <property type="protein sequence ID" value="KPJ08264.1"/>
    <property type="molecule type" value="Genomic_DNA"/>
</dbReference>
<evidence type="ECO:0000256" key="1">
    <source>
        <dbReference type="ARBA" id="ARBA00004167"/>
    </source>
</evidence>
<comment type="subcellular location">
    <subcellularLocation>
        <location evidence="1">Membrane</location>
        <topology evidence="1">Single-pass membrane protein</topology>
    </subcellularLocation>
</comment>
<protein>
    <submittedName>
        <fullName evidence="8">Uncharacterized protein KIAA1467</fullName>
    </submittedName>
</protein>
<evidence type="ECO:0000256" key="3">
    <source>
        <dbReference type="ARBA" id="ARBA00022989"/>
    </source>
</evidence>
<dbReference type="InterPro" id="IPR055409">
    <property type="entry name" value="Beta-prop_FAM234A_B"/>
</dbReference>
<feature type="transmembrane region" description="Helical" evidence="6">
    <location>
        <begin position="94"/>
        <end position="114"/>
    </location>
</feature>
<keyword evidence="2 6" id="KW-0812">Transmembrane</keyword>
<evidence type="ECO:0000256" key="2">
    <source>
        <dbReference type="ARBA" id="ARBA00022692"/>
    </source>
</evidence>
<dbReference type="AlphaFoldDB" id="A0A194QSH0"/>
<dbReference type="PANTHER" id="PTHR21419">
    <property type="match status" value="1"/>
</dbReference>